<evidence type="ECO:0000256" key="3">
    <source>
        <dbReference type="PIRSR" id="PIRSR001220-1"/>
    </source>
</evidence>
<feature type="binding site" evidence="4">
    <location>
        <position position="64"/>
    </location>
    <ligand>
        <name>substrate</name>
    </ligand>
</feature>
<evidence type="ECO:0000256" key="4">
    <source>
        <dbReference type="PIRSR" id="PIRSR001220-2"/>
    </source>
</evidence>
<dbReference type="Pfam" id="PF17763">
    <property type="entry name" value="Asparaginase_C"/>
    <property type="match status" value="1"/>
</dbReference>
<accession>A0A9D2HF29</accession>
<dbReference type="Gene3D" id="3.40.50.1170">
    <property type="entry name" value="L-asparaginase, N-terminal domain"/>
    <property type="match status" value="1"/>
</dbReference>
<dbReference type="InterPro" id="IPR006034">
    <property type="entry name" value="Asparaginase/glutaminase-like"/>
</dbReference>
<feature type="domain" description="Asparaginase/glutaminase C-terminal" evidence="8">
    <location>
        <begin position="216"/>
        <end position="331"/>
    </location>
</feature>
<dbReference type="PANTHER" id="PTHR11707:SF28">
    <property type="entry name" value="60 KDA LYSOPHOSPHOLIPASE"/>
    <property type="match status" value="1"/>
</dbReference>
<dbReference type="PROSITE" id="PS00144">
    <property type="entry name" value="ASN_GLN_ASE_1"/>
    <property type="match status" value="1"/>
</dbReference>
<evidence type="ECO:0000259" key="8">
    <source>
        <dbReference type="Pfam" id="PF17763"/>
    </source>
</evidence>
<dbReference type="InterPro" id="IPR004550">
    <property type="entry name" value="AsnASE_II"/>
</dbReference>
<reference evidence="9" key="2">
    <citation type="submission" date="2021-04" db="EMBL/GenBank/DDBJ databases">
        <authorList>
            <person name="Gilroy R."/>
        </authorList>
    </citation>
    <scope>NUCLEOTIDE SEQUENCE</scope>
    <source>
        <strain evidence="9">CHK186-16707</strain>
    </source>
</reference>
<evidence type="ECO:0000313" key="10">
    <source>
        <dbReference type="Proteomes" id="UP000824225"/>
    </source>
</evidence>
<feature type="binding site" evidence="4">
    <location>
        <begin position="97"/>
        <end position="98"/>
    </location>
    <ligand>
        <name>substrate</name>
    </ligand>
</feature>
<dbReference type="PANTHER" id="PTHR11707">
    <property type="entry name" value="L-ASPARAGINASE"/>
    <property type="match status" value="1"/>
</dbReference>
<dbReference type="InterPro" id="IPR037152">
    <property type="entry name" value="L-asparaginase_N_sf"/>
</dbReference>
<dbReference type="FunFam" id="3.40.50.1170:FF:000001">
    <property type="entry name" value="L-asparaginase 2"/>
    <property type="match status" value="1"/>
</dbReference>
<proteinExistence type="inferred from homology"/>
<feature type="active site" evidence="5">
    <location>
        <position position="20"/>
    </location>
</feature>
<evidence type="ECO:0000313" key="9">
    <source>
        <dbReference type="EMBL" id="HJA09324.1"/>
    </source>
</evidence>
<dbReference type="InterPro" id="IPR020827">
    <property type="entry name" value="Asparaginase/glutaminase_AS1"/>
</dbReference>
<evidence type="ECO:0000256" key="1">
    <source>
        <dbReference type="ARBA" id="ARBA00010518"/>
    </source>
</evidence>
<name>A0A9D2HF29_9BACT</name>
<dbReference type="InterPro" id="IPR027474">
    <property type="entry name" value="L-asparaginase_N"/>
</dbReference>
<feature type="active site" description="O-isoaspartyl threonine intermediate" evidence="3">
    <location>
        <position position="20"/>
    </location>
</feature>
<keyword evidence="2" id="KW-0378">Hydrolase</keyword>
<dbReference type="CDD" id="cd08964">
    <property type="entry name" value="L-asparaginase_II"/>
    <property type="match status" value="1"/>
</dbReference>
<dbReference type="SUPFAM" id="SSF53774">
    <property type="entry name" value="Glutaminase/Asparaginase"/>
    <property type="match status" value="1"/>
</dbReference>
<dbReference type="InterPro" id="IPR027475">
    <property type="entry name" value="Asparaginase/glutaminase_AS2"/>
</dbReference>
<dbReference type="AlphaFoldDB" id="A0A9D2HF29"/>
<evidence type="ECO:0000256" key="2">
    <source>
        <dbReference type="ARBA" id="ARBA00022801"/>
    </source>
</evidence>
<evidence type="ECO:0000256" key="5">
    <source>
        <dbReference type="PROSITE-ProRule" id="PRU10099"/>
    </source>
</evidence>
<dbReference type="Gene3D" id="3.40.50.40">
    <property type="match status" value="1"/>
</dbReference>
<feature type="active site" evidence="6">
    <location>
        <position position="97"/>
    </location>
</feature>
<dbReference type="PIRSF" id="PIRSF500176">
    <property type="entry name" value="L_ASNase"/>
    <property type="match status" value="1"/>
</dbReference>
<dbReference type="PIRSF" id="PIRSF001220">
    <property type="entry name" value="L-ASNase_gatD"/>
    <property type="match status" value="1"/>
</dbReference>
<comment type="caution">
    <text evidence="9">The sequence shown here is derived from an EMBL/GenBank/DDBJ whole genome shotgun (WGS) entry which is preliminary data.</text>
</comment>
<dbReference type="SMART" id="SM00870">
    <property type="entry name" value="Asparaginase"/>
    <property type="match status" value="1"/>
</dbReference>
<dbReference type="PRINTS" id="PR00139">
    <property type="entry name" value="ASNGLNASE"/>
</dbReference>
<dbReference type="GO" id="GO:0006528">
    <property type="term" value="P:asparagine metabolic process"/>
    <property type="evidence" value="ECO:0007669"/>
    <property type="project" value="InterPro"/>
</dbReference>
<feature type="domain" description="L-asparaginase N-terminal" evidence="7">
    <location>
        <begin position="12"/>
        <end position="202"/>
    </location>
</feature>
<dbReference type="PROSITE" id="PS00917">
    <property type="entry name" value="ASN_GLN_ASE_2"/>
    <property type="match status" value="1"/>
</dbReference>
<evidence type="ECO:0000256" key="6">
    <source>
        <dbReference type="PROSITE-ProRule" id="PRU10100"/>
    </source>
</evidence>
<sequence>MSDMMDANRPIVVLVATGGTIAMKVDPDLQAPRPVFDGDELLALRPDIAGLARLDVINLFNIPSEYMDPDRWRALHAAVTVAVARPEVAGVIVSHGTDTMEETAWFLDLTLDTDKPVVLVGAQRNASEVDFDGPRNLFNAVRICLSPEASGKGVVICLNDQINAAREASKTSTSEVATFKSGDFGFLGQVDPDAVRFYRSPARRQHVPLLDGPLPRVDIVPSYAGADGVLLRAAAEAGARGVVLAALGCGNVPLGQYETLRELVTRGVAIVIATRVPNGRVFPLYGYPGGGRSLAEAGAAYADNLSPQHARVLLMLGLQHGLDARGVQALFAR</sequence>
<reference evidence="9" key="1">
    <citation type="journal article" date="2021" name="PeerJ">
        <title>Extensive microbial diversity within the chicken gut microbiome revealed by metagenomics and culture.</title>
        <authorList>
            <person name="Gilroy R."/>
            <person name="Ravi A."/>
            <person name="Getino M."/>
            <person name="Pursley I."/>
            <person name="Horton D.L."/>
            <person name="Alikhan N.F."/>
            <person name="Baker D."/>
            <person name="Gharbi K."/>
            <person name="Hall N."/>
            <person name="Watson M."/>
            <person name="Adriaenssens E.M."/>
            <person name="Foster-Nyarko E."/>
            <person name="Jarju S."/>
            <person name="Secka A."/>
            <person name="Antonio M."/>
            <person name="Oren A."/>
            <person name="Chaudhuri R.R."/>
            <person name="La Ragione R."/>
            <person name="Hildebrand F."/>
            <person name="Pallen M.J."/>
        </authorList>
    </citation>
    <scope>NUCLEOTIDE SEQUENCE</scope>
    <source>
        <strain evidence="9">CHK186-16707</strain>
    </source>
</reference>
<protein>
    <submittedName>
        <fullName evidence="9">Asparaginase</fullName>
    </submittedName>
</protein>
<dbReference type="InterPro" id="IPR036152">
    <property type="entry name" value="Asp/glu_Ase-like_sf"/>
</dbReference>
<dbReference type="InterPro" id="IPR027473">
    <property type="entry name" value="L-asparaginase_C"/>
</dbReference>
<dbReference type="PROSITE" id="PS51732">
    <property type="entry name" value="ASN_GLN_ASE_3"/>
    <property type="match status" value="1"/>
</dbReference>
<dbReference type="Proteomes" id="UP000824225">
    <property type="component" value="Unassembled WGS sequence"/>
</dbReference>
<dbReference type="GO" id="GO:0004067">
    <property type="term" value="F:asparaginase activity"/>
    <property type="evidence" value="ECO:0007669"/>
    <property type="project" value="UniProtKB-UniRule"/>
</dbReference>
<comment type="similarity">
    <text evidence="1">Belongs to the asparaginase 1 family.</text>
</comment>
<evidence type="ECO:0000259" key="7">
    <source>
        <dbReference type="Pfam" id="PF00710"/>
    </source>
</evidence>
<dbReference type="InterPro" id="IPR040919">
    <property type="entry name" value="Asparaginase_C"/>
</dbReference>
<dbReference type="Pfam" id="PF00710">
    <property type="entry name" value="Asparaginase"/>
    <property type="match status" value="1"/>
</dbReference>
<gene>
    <name evidence="9" type="ORF">H9962_09075</name>
</gene>
<organism evidence="9 10">
    <name type="scientific">Candidatus Mailhella merdigallinarum</name>
    <dbReference type="NCBI Taxonomy" id="2838658"/>
    <lineage>
        <taxon>Bacteria</taxon>
        <taxon>Pseudomonadati</taxon>
        <taxon>Thermodesulfobacteriota</taxon>
        <taxon>Desulfovibrionia</taxon>
        <taxon>Desulfovibrionales</taxon>
        <taxon>Desulfovibrionaceae</taxon>
        <taxon>Mailhella</taxon>
    </lineage>
</organism>
<dbReference type="EMBL" id="DXAN01000028">
    <property type="protein sequence ID" value="HJA09324.1"/>
    <property type="molecule type" value="Genomic_DNA"/>
</dbReference>